<evidence type="ECO:0000313" key="2">
    <source>
        <dbReference type="Proteomes" id="UP000238217"/>
    </source>
</evidence>
<comment type="caution">
    <text evidence="1">The sequence shown here is derived from an EMBL/GenBank/DDBJ whole genome shotgun (WGS) entry which is preliminary data.</text>
</comment>
<keyword evidence="2" id="KW-1185">Reference proteome</keyword>
<name>A0A2T0YNY2_9MICC</name>
<organism evidence="1 2">
    <name type="scientific">Nesterenkonia sandarakina</name>
    <dbReference type="NCBI Taxonomy" id="272918"/>
    <lineage>
        <taxon>Bacteria</taxon>
        <taxon>Bacillati</taxon>
        <taxon>Actinomycetota</taxon>
        <taxon>Actinomycetes</taxon>
        <taxon>Micrococcales</taxon>
        <taxon>Micrococcaceae</taxon>
        <taxon>Nesterenkonia</taxon>
    </lineage>
</organism>
<gene>
    <name evidence="1" type="ORF">BCL67_106161</name>
</gene>
<proteinExistence type="predicted"/>
<dbReference type="RefSeq" id="WP_219886431.1">
    <property type="nucleotide sequence ID" value="NZ_PVTY01000006.1"/>
</dbReference>
<accession>A0A2T0YNY2</accession>
<protein>
    <submittedName>
        <fullName evidence="1">Uncharacterized protein</fullName>
    </submittedName>
</protein>
<dbReference type="EMBL" id="PVTY01000006">
    <property type="protein sequence ID" value="PRZ16839.1"/>
    <property type="molecule type" value="Genomic_DNA"/>
</dbReference>
<sequence length="118" mass="12633">MAADRSPHVVAVAATWPLDPRDWRVRARLTRFGPLAVLAAPLTRLVPAGSESVMVPMRAVADFAKMSRSPELSELCAADPRGPHRGGDAARLRALPRREPGVSDLVGAVVRLALRHGS</sequence>
<dbReference type="Proteomes" id="UP000238217">
    <property type="component" value="Unassembled WGS sequence"/>
</dbReference>
<reference evidence="1 2" key="1">
    <citation type="submission" date="2018-03" db="EMBL/GenBank/DDBJ databases">
        <title>Comparative analysis of microorganisms from saline springs in Andes Mountain Range, Colombia.</title>
        <authorList>
            <person name="Rubin E."/>
        </authorList>
    </citation>
    <scope>NUCLEOTIDE SEQUENCE [LARGE SCALE GENOMIC DNA]</scope>
    <source>
        <strain evidence="1 2">CG 35</strain>
    </source>
</reference>
<evidence type="ECO:0000313" key="1">
    <source>
        <dbReference type="EMBL" id="PRZ16839.1"/>
    </source>
</evidence>
<dbReference type="AlphaFoldDB" id="A0A2T0YNY2"/>